<dbReference type="EMBL" id="CP017816">
    <property type="protein sequence ID" value="APA07895.1"/>
    <property type="molecule type" value="Genomic_DNA"/>
</dbReference>
<accession>A0A1D9PYV7</accession>
<dbReference type="KEGG" id="ssl:SS1G_00493"/>
<organism evidence="2 3">
    <name type="scientific">Sclerotinia sclerotiorum (strain ATCC 18683 / 1980 / Ss-1)</name>
    <name type="common">White mold</name>
    <name type="synonym">Whetzelinia sclerotiorum</name>
    <dbReference type="NCBI Taxonomy" id="665079"/>
    <lineage>
        <taxon>Eukaryota</taxon>
        <taxon>Fungi</taxon>
        <taxon>Dikarya</taxon>
        <taxon>Ascomycota</taxon>
        <taxon>Pezizomycotina</taxon>
        <taxon>Leotiomycetes</taxon>
        <taxon>Helotiales</taxon>
        <taxon>Sclerotiniaceae</taxon>
        <taxon>Sclerotinia</taxon>
    </lineage>
</organism>
<name>A0A1D9PYV7_SCLS1</name>
<evidence type="ECO:0000313" key="2">
    <source>
        <dbReference type="EMBL" id="APA07895.1"/>
    </source>
</evidence>
<keyword evidence="1" id="KW-0732">Signal</keyword>
<evidence type="ECO:0000313" key="3">
    <source>
        <dbReference type="Proteomes" id="UP000177798"/>
    </source>
</evidence>
<reference evidence="3" key="1">
    <citation type="journal article" date="2017" name="Genome Biol. Evol.">
        <title>The complete genome sequence of the phytopathogenic fungus Sclerotinia sclerotiorum reveals insights into the genome architecture of broad host range pathogens.</title>
        <authorList>
            <person name="Derbyshire M."/>
            <person name="Denton-Giles M."/>
            <person name="Hegedus D."/>
            <person name="Seifbarghy S."/>
            <person name="Rollins J."/>
            <person name="van Kan J."/>
            <person name="Seidl M.F."/>
            <person name="Faino L."/>
            <person name="Mbengue M."/>
            <person name="Navaud O."/>
            <person name="Raffaele S."/>
            <person name="Hammond-Kosack K."/>
            <person name="Heard S."/>
            <person name="Oliver R."/>
        </authorList>
    </citation>
    <scope>NUCLEOTIDE SEQUENCE [LARGE SCALE GENOMIC DNA]</scope>
    <source>
        <strain evidence="3">ATCC 18683 / 1980 / Ss-1</strain>
    </source>
</reference>
<feature type="signal peptide" evidence="1">
    <location>
        <begin position="1"/>
        <end position="24"/>
    </location>
</feature>
<dbReference type="AlphaFoldDB" id="A0A1D9PYV7"/>
<proteinExistence type="predicted"/>
<protein>
    <submittedName>
        <fullName evidence="2">Uncharacterized protein</fullName>
    </submittedName>
</protein>
<dbReference type="Proteomes" id="UP000177798">
    <property type="component" value="Chromosome 3"/>
</dbReference>
<feature type="chain" id="PRO_5010529612" evidence="1">
    <location>
        <begin position="25"/>
        <end position="209"/>
    </location>
</feature>
<dbReference type="VEuPathDB" id="FungiDB:sscle_03g026650"/>
<dbReference type="OrthoDB" id="3360643at2759"/>
<gene>
    <name evidence="2" type="ORF">sscle_03g026650</name>
</gene>
<dbReference type="OMA" id="NPGKWEV"/>
<sequence>MTSQVKLFLASCLFLLNTLLIVQGYEFTVGPKADVPIVKFEATLTVPPFSKDGRHIFVAGLTNQAKNYAYENRLGDHNPGKWEVDLIHDHGGISTENNILPGDKIHTLLEYNQADQFTTNNFTIIPGPDSIKAGLKTRFTTQAANIREWNCKYFLYASSVDLDTEQEVPTAGKLNVARLYVAFSKGGVWDFGPIIWEDVTITSQTTDPW</sequence>
<evidence type="ECO:0000256" key="1">
    <source>
        <dbReference type="SAM" id="SignalP"/>
    </source>
</evidence>
<dbReference type="RefSeq" id="XP_001598404.1">
    <property type="nucleotide sequence ID" value="XM_001598354.1"/>
</dbReference>